<proteinExistence type="predicted"/>
<feature type="compositionally biased region" description="Basic and acidic residues" evidence="1">
    <location>
        <begin position="82"/>
        <end position="96"/>
    </location>
</feature>
<accession>A0ABR2ZXC6</accession>
<evidence type="ECO:0000259" key="2">
    <source>
        <dbReference type="Pfam" id="PF14773"/>
    </source>
</evidence>
<reference evidence="3 4" key="1">
    <citation type="submission" date="2024-05" db="EMBL/GenBank/DDBJ databases">
        <title>A draft genome resource for the thread blight pathogen Marasmius tenuissimus strain MS-2.</title>
        <authorList>
            <person name="Yulfo-Soto G.E."/>
            <person name="Baruah I.K."/>
            <person name="Amoako-Attah I."/>
            <person name="Bukari Y."/>
            <person name="Meinhardt L.W."/>
            <person name="Bailey B.A."/>
            <person name="Cohen S.P."/>
        </authorList>
    </citation>
    <scope>NUCLEOTIDE SEQUENCE [LARGE SCALE GENOMIC DNA]</scope>
    <source>
        <strain evidence="3 4">MS-2</strain>
    </source>
</reference>
<sequence length="266" mass="30173">MIYARQVYKQQQMAIGYDASVQMRYFKGVQNDPKRQGELFGIKNIFKLDEHCKMAIENANISAMNWALANLNPKSRKLSAEDRQLVEAETKSKDDNVTGLGSLLVDDDTSTTPNPRKEQDAIEKLLSSVGISYSHHNDALLRTNQIEEERVKKIVENTRRKKASKKTETPPAKGRRGKGGKTLKKTSPAPQWPPVRKHHKPQPSPHEMLLSRRRALLKLGTIESIDDLPRFAETFTKQTPEEQAAILAKLDRFAEETKGELDSEEE</sequence>
<feature type="region of interest" description="Disordered" evidence="1">
    <location>
        <begin position="82"/>
        <end position="117"/>
    </location>
</feature>
<dbReference type="InterPro" id="IPR029256">
    <property type="entry name" value="Heliccase-ass-bd"/>
</dbReference>
<keyword evidence="4" id="KW-1185">Reference proteome</keyword>
<dbReference type="EMBL" id="JBBXMP010000047">
    <property type="protein sequence ID" value="KAL0065439.1"/>
    <property type="molecule type" value="Genomic_DNA"/>
</dbReference>
<evidence type="ECO:0000256" key="1">
    <source>
        <dbReference type="SAM" id="MobiDB-lite"/>
    </source>
</evidence>
<evidence type="ECO:0000313" key="3">
    <source>
        <dbReference type="EMBL" id="KAL0065439.1"/>
    </source>
</evidence>
<feature type="region of interest" description="Disordered" evidence="1">
    <location>
        <begin position="153"/>
        <end position="211"/>
    </location>
</feature>
<dbReference type="Pfam" id="PF14773">
    <property type="entry name" value="VIGSSK"/>
    <property type="match status" value="1"/>
</dbReference>
<feature type="domain" description="Helicase-associated putative binding" evidence="2">
    <location>
        <begin position="110"/>
        <end position="149"/>
    </location>
</feature>
<feature type="compositionally biased region" description="Basic residues" evidence="1">
    <location>
        <begin position="173"/>
        <end position="184"/>
    </location>
</feature>
<protein>
    <recommendedName>
        <fullName evidence="2">Helicase-associated putative binding domain-containing protein</fullName>
    </recommendedName>
</protein>
<evidence type="ECO:0000313" key="4">
    <source>
        <dbReference type="Proteomes" id="UP001437256"/>
    </source>
</evidence>
<dbReference type="Proteomes" id="UP001437256">
    <property type="component" value="Unassembled WGS sequence"/>
</dbReference>
<comment type="caution">
    <text evidence="3">The sequence shown here is derived from an EMBL/GenBank/DDBJ whole genome shotgun (WGS) entry which is preliminary data.</text>
</comment>
<gene>
    <name evidence="3" type="ORF">AAF712_007503</name>
</gene>
<organism evidence="3 4">
    <name type="scientific">Marasmius tenuissimus</name>
    <dbReference type="NCBI Taxonomy" id="585030"/>
    <lineage>
        <taxon>Eukaryota</taxon>
        <taxon>Fungi</taxon>
        <taxon>Dikarya</taxon>
        <taxon>Basidiomycota</taxon>
        <taxon>Agaricomycotina</taxon>
        <taxon>Agaricomycetes</taxon>
        <taxon>Agaricomycetidae</taxon>
        <taxon>Agaricales</taxon>
        <taxon>Marasmiineae</taxon>
        <taxon>Marasmiaceae</taxon>
        <taxon>Marasmius</taxon>
    </lineage>
</organism>
<name>A0ABR2ZXC6_9AGAR</name>